<sequence>MRKRVIFFAGIILLSAVAYATTNLKDVPVQPTQVSTFDDIDKFRKSLSLELAQNPEKFSIARAAVQLGAFRLQGGFAVCSAKAEIEAKQYVEFSGFMETLSQKQTLASQFNALLDSDAGVTDCQFRVTEVLAKHAQAQ</sequence>
<evidence type="ECO:0000256" key="1">
    <source>
        <dbReference type="SAM" id="SignalP"/>
    </source>
</evidence>
<protein>
    <submittedName>
        <fullName evidence="2">Uncharacterized protein</fullName>
    </submittedName>
</protein>
<name>A0A161XN38_PSEFL</name>
<dbReference type="Proteomes" id="UP000076489">
    <property type="component" value="Unassembled WGS sequence"/>
</dbReference>
<evidence type="ECO:0000313" key="3">
    <source>
        <dbReference type="Proteomes" id="UP000076489"/>
    </source>
</evidence>
<evidence type="ECO:0000313" key="2">
    <source>
        <dbReference type="EMBL" id="KZN20829.1"/>
    </source>
</evidence>
<comment type="caution">
    <text evidence="2">The sequence shown here is derived from an EMBL/GenBank/DDBJ whole genome shotgun (WGS) entry which is preliminary data.</text>
</comment>
<keyword evidence="1" id="KW-0732">Signal</keyword>
<dbReference type="RefSeq" id="WP_063340875.1">
    <property type="nucleotide sequence ID" value="NZ_LUKJ01000002.1"/>
</dbReference>
<feature type="chain" id="PRO_5007829181" evidence="1">
    <location>
        <begin position="21"/>
        <end position="138"/>
    </location>
</feature>
<dbReference type="AlphaFoldDB" id="A0A161XN38"/>
<organism evidence="2 3">
    <name type="scientific">Pseudomonas fluorescens</name>
    <dbReference type="NCBI Taxonomy" id="294"/>
    <lineage>
        <taxon>Bacteria</taxon>
        <taxon>Pseudomonadati</taxon>
        <taxon>Pseudomonadota</taxon>
        <taxon>Gammaproteobacteria</taxon>
        <taxon>Pseudomonadales</taxon>
        <taxon>Pseudomonadaceae</taxon>
        <taxon>Pseudomonas</taxon>
    </lineage>
</organism>
<dbReference type="EMBL" id="LUKJ01000002">
    <property type="protein sequence ID" value="KZN20829.1"/>
    <property type="molecule type" value="Genomic_DNA"/>
</dbReference>
<reference evidence="2 3" key="2">
    <citation type="journal article" date="2018" name="Nature">
        <title>Mutant phenotypes for thousands of bacterial genes of unknown function.</title>
        <authorList>
            <person name="Price M.N."/>
            <person name="Wetmore K.M."/>
            <person name="Waters R.J."/>
            <person name="Callaghan M."/>
            <person name="Ray J."/>
            <person name="Liu H."/>
            <person name="Kuehl J.V."/>
            <person name="Melnyk R.A."/>
            <person name="Lamson J.S."/>
            <person name="Suh Y."/>
            <person name="Carlson H.K."/>
            <person name="Esquivel Z."/>
            <person name="Sadeeshkumar H."/>
            <person name="Chakraborty R."/>
            <person name="Zane G.M."/>
            <person name="Rubin B.E."/>
            <person name="Wall J.D."/>
            <person name="Visel A."/>
            <person name="Bristow J."/>
            <person name="Blow M.J."/>
            <person name="Arkin A.P."/>
            <person name="Deutschbauer A.M."/>
        </authorList>
    </citation>
    <scope>NUCLEOTIDE SEQUENCE [LARGE SCALE GENOMIC DNA]</scope>
    <source>
        <strain evidence="2 3">FW300-N1B4</strain>
    </source>
</reference>
<feature type="signal peptide" evidence="1">
    <location>
        <begin position="1"/>
        <end position="20"/>
    </location>
</feature>
<accession>A0A161XN38</accession>
<gene>
    <name evidence="2" type="ORF">A1D17_04615</name>
</gene>
<reference evidence="3" key="1">
    <citation type="submission" date="2016-03" db="EMBL/GenBank/DDBJ databases">
        <authorList>
            <person name="Ray J."/>
            <person name="Price M."/>
            <person name="Deutschbauer A."/>
        </authorList>
    </citation>
    <scope>NUCLEOTIDE SEQUENCE [LARGE SCALE GENOMIC DNA]</scope>
    <source>
        <strain evidence="3">FW300-N1B4</strain>
    </source>
</reference>
<proteinExistence type="predicted"/>